<accession>A0ABU7YY61</accession>
<dbReference type="Proteomes" id="UP001355056">
    <property type="component" value="Unassembled WGS sequence"/>
</dbReference>
<keyword evidence="5" id="KW-1185">Reference proteome</keyword>
<gene>
    <name evidence="4" type="ORF">SNE34_07735</name>
</gene>
<dbReference type="RefSeq" id="WP_332616295.1">
    <property type="nucleotide sequence ID" value="NZ_JAXGFP010000003.1"/>
</dbReference>
<evidence type="ECO:0000313" key="5">
    <source>
        <dbReference type="Proteomes" id="UP001355056"/>
    </source>
</evidence>
<keyword evidence="2" id="KW-0175">Coiled coil</keyword>
<dbReference type="PANTHER" id="PTHR31088:SF9">
    <property type="entry name" value="PHAGE SHOCK PROTEIN A"/>
    <property type="match status" value="1"/>
</dbReference>
<sequence>MSILTKIFTLLRGGANEAGQAVVDANALRILDQEIRDAGNELTRSKQELTKVMAQRQLLAGKSADRAAKRAEYEGYIAGALRKGDEALAREVAERLAAVENDLTTDAQTLATYDDSINALKSAIKQTEHKLTRVKQQIDTVKATEAVQRAQGAVASRSAGANGKVGTALDSLERIQARQAERGARMQAAAQLEAESGDSDLNARLANAGLLPQSASVDNILERFRNQDKPVQQLSHEPQRALPVATPADAERQSRS</sequence>
<evidence type="ECO:0000256" key="3">
    <source>
        <dbReference type="SAM" id="MobiDB-lite"/>
    </source>
</evidence>
<organism evidence="4 5">
    <name type="scientific">Novilysobacter erysipheiresistens</name>
    <dbReference type="NCBI Taxonomy" id="1749332"/>
    <lineage>
        <taxon>Bacteria</taxon>
        <taxon>Pseudomonadati</taxon>
        <taxon>Pseudomonadota</taxon>
        <taxon>Gammaproteobacteria</taxon>
        <taxon>Lysobacterales</taxon>
        <taxon>Lysobacteraceae</taxon>
        <taxon>Novilysobacter</taxon>
    </lineage>
</organism>
<comment type="caution">
    <text evidence="4">The sequence shown here is derived from an EMBL/GenBank/DDBJ whole genome shotgun (WGS) entry which is preliminary data.</text>
</comment>
<protein>
    <submittedName>
        <fullName evidence="4">PspA/IM30 family protein</fullName>
    </submittedName>
</protein>
<evidence type="ECO:0000313" key="4">
    <source>
        <dbReference type="EMBL" id="MEG3183899.1"/>
    </source>
</evidence>
<proteinExistence type="inferred from homology"/>
<comment type="similarity">
    <text evidence="1">Belongs to the PspA/Vipp/IM30 family.</text>
</comment>
<feature type="region of interest" description="Disordered" evidence="3">
    <location>
        <begin position="227"/>
        <end position="256"/>
    </location>
</feature>
<evidence type="ECO:0000256" key="2">
    <source>
        <dbReference type="SAM" id="Coils"/>
    </source>
</evidence>
<dbReference type="EMBL" id="JAXGFP010000003">
    <property type="protein sequence ID" value="MEG3183899.1"/>
    <property type="molecule type" value="Genomic_DNA"/>
</dbReference>
<name>A0ABU7YY61_9GAMM</name>
<dbReference type="InterPro" id="IPR007157">
    <property type="entry name" value="PspA_VIPP1"/>
</dbReference>
<feature type="coiled-coil region" evidence="2">
    <location>
        <begin position="110"/>
        <end position="144"/>
    </location>
</feature>
<reference evidence="4 5" key="1">
    <citation type="journal article" date="2016" name="Int. J. Syst. Evol. Microbiol.">
        <title>Lysobacter erysipheiresistens sp. nov., an antagonist of powdery mildew, isolated from tobacco-cultivated soil.</title>
        <authorList>
            <person name="Xie B."/>
            <person name="Li T."/>
            <person name="Lin X."/>
            <person name="Wang C.J."/>
            <person name="Chen Y.J."/>
            <person name="Liu W.J."/>
            <person name="Zhao Z.W."/>
        </authorList>
    </citation>
    <scope>NUCLEOTIDE SEQUENCE [LARGE SCALE GENOMIC DNA]</scope>
    <source>
        <strain evidence="4 5">RS-LYSO-3</strain>
    </source>
</reference>
<dbReference type="Pfam" id="PF04012">
    <property type="entry name" value="PspA_IM30"/>
    <property type="match status" value="1"/>
</dbReference>
<evidence type="ECO:0000256" key="1">
    <source>
        <dbReference type="ARBA" id="ARBA00043985"/>
    </source>
</evidence>
<dbReference type="PANTHER" id="PTHR31088">
    <property type="entry name" value="MEMBRANE-ASSOCIATED PROTEIN VIPP1, CHLOROPLASTIC"/>
    <property type="match status" value="1"/>
</dbReference>